<comment type="caution">
    <text evidence="1">The sequence shown here is derived from an EMBL/GenBank/DDBJ whole genome shotgun (WGS) entry which is preliminary data.</text>
</comment>
<organism evidence="1 2">
    <name type="scientific">Actinoplanes cyaneus</name>
    <dbReference type="NCBI Taxonomy" id="52696"/>
    <lineage>
        <taxon>Bacteria</taxon>
        <taxon>Bacillati</taxon>
        <taxon>Actinomycetota</taxon>
        <taxon>Actinomycetes</taxon>
        <taxon>Micromonosporales</taxon>
        <taxon>Micromonosporaceae</taxon>
        <taxon>Actinoplanes</taxon>
    </lineage>
</organism>
<dbReference type="PANTHER" id="PTHR30348:SF4">
    <property type="entry name" value="DUF72 DOMAIN-CONTAINING PROTEIN"/>
    <property type="match status" value="1"/>
</dbReference>
<dbReference type="Pfam" id="PF01904">
    <property type="entry name" value="DUF72"/>
    <property type="match status" value="1"/>
</dbReference>
<dbReference type="SUPFAM" id="SSF117396">
    <property type="entry name" value="TM1631-like"/>
    <property type="match status" value="1"/>
</dbReference>
<sequence length="249" mass="28304">MQSRMTPVKVGMCGASMALTSYTQRFQVLEVQQTFYEPPREATLRRWRATVPPEFEFTMKAWQLITHEARSSTYRRLRTPLSAEERTEVGGFRWTPVVERAWETTLDCAAILQATAILLQCPPSFRPAEPAIARLREFCSRARRPAGIRLLWEPRGQWPDEVVRDLCEELDLTHAADPFLRPSLTPMAYYRLHGVTGARHVYTDAEFAELAKTIGGGPAYVMFNNLPRAADAWRFSRLVHGHAVGTTPA</sequence>
<dbReference type="Proteomes" id="UP000619479">
    <property type="component" value="Unassembled WGS sequence"/>
</dbReference>
<reference evidence="1" key="1">
    <citation type="submission" date="2021-01" db="EMBL/GenBank/DDBJ databases">
        <title>Whole genome shotgun sequence of Actinoplanes cyaneus NBRC 14990.</title>
        <authorList>
            <person name="Komaki H."/>
            <person name="Tamura T."/>
        </authorList>
    </citation>
    <scope>NUCLEOTIDE SEQUENCE</scope>
    <source>
        <strain evidence="1">NBRC 14990</strain>
    </source>
</reference>
<gene>
    <name evidence="1" type="ORF">Acy02nite_76760</name>
</gene>
<evidence type="ECO:0008006" key="3">
    <source>
        <dbReference type="Google" id="ProtNLM"/>
    </source>
</evidence>
<dbReference type="InterPro" id="IPR002763">
    <property type="entry name" value="DUF72"/>
</dbReference>
<keyword evidence="2" id="KW-1185">Reference proteome</keyword>
<evidence type="ECO:0000313" key="1">
    <source>
        <dbReference type="EMBL" id="GID69795.1"/>
    </source>
</evidence>
<proteinExistence type="predicted"/>
<accession>A0A919IPG1</accession>
<protein>
    <recommendedName>
        <fullName evidence="3">DUF72 domain-containing protein</fullName>
    </recommendedName>
</protein>
<dbReference type="Gene3D" id="3.20.20.410">
    <property type="entry name" value="Protein of unknown function UPF0759"/>
    <property type="match status" value="1"/>
</dbReference>
<dbReference type="EMBL" id="BOMH01000067">
    <property type="protein sequence ID" value="GID69795.1"/>
    <property type="molecule type" value="Genomic_DNA"/>
</dbReference>
<dbReference type="AlphaFoldDB" id="A0A919IPG1"/>
<dbReference type="InterPro" id="IPR036520">
    <property type="entry name" value="UPF0759_sf"/>
</dbReference>
<evidence type="ECO:0000313" key="2">
    <source>
        <dbReference type="Proteomes" id="UP000619479"/>
    </source>
</evidence>
<name>A0A919IPG1_9ACTN</name>
<dbReference type="PANTHER" id="PTHR30348">
    <property type="entry name" value="UNCHARACTERIZED PROTEIN YECE"/>
    <property type="match status" value="1"/>
</dbReference>